<dbReference type="HOGENOM" id="CLU_1816471_0_0_1"/>
<accession>W3XDH3</accession>
<dbReference type="KEGG" id="pfy:PFICI_05945"/>
<dbReference type="Proteomes" id="UP000030651">
    <property type="component" value="Unassembled WGS sequence"/>
</dbReference>
<dbReference type="InterPro" id="IPR029063">
    <property type="entry name" value="SAM-dependent_MTases_sf"/>
</dbReference>
<dbReference type="EMBL" id="KI912111">
    <property type="protein sequence ID" value="ETS84069.1"/>
    <property type="molecule type" value="Genomic_DNA"/>
</dbReference>
<evidence type="ECO:0000313" key="2">
    <source>
        <dbReference type="Proteomes" id="UP000030651"/>
    </source>
</evidence>
<organism evidence="1 2">
    <name type="scientific">Pestalotiopsis fici (strain W106-1 / CGMCC3.15140)</name>
    <dbReference type="NCBI Taxonomy" id="1229662"/>
    <lineage>
        <taxon>Eukaryota</taxon>
        <taxon>Fungi</taxon>
        <taxon>Dikarya</taxon>
        <taxon>Ascomycota</taxon>
        <taxon>Pezizomycotina</taxon>
        <taxon>Sordariomycetes</taxon>
        <taxon>Xylariomycetidae</taxon>
        <taxon>Amphisphaeriales</taxon>
        <taxon>Sporocadaceae</taxon>
        <taxon>Pestalotiopsis</taxon>
    </lineage>
</organism>
<dbReference type="GeneID" id="19270958"/>
<dbReference type="Pfam" id="PF13489">
    <property type="entry name" value="Methyltransf_23"/>
    <property type="match status" value="1"/>
</dbReference>
<dbReference type="InParanoid" id="W3XDH3"/>
<keyword evidence="2" id="KW-1185">Reference proteome</keyword>
<name>W3XDH3_PESFW</name>
<sequence>MYEQGETYDLIFMRETLEVKTEVAAAAIIQKAARLLKPGGYFEVQTFVRYFERCKVGNASDLVGDVFERAKELGQAIISTTPWKSLMEDAGLETQQCILSSSTFTDDFAAFLPEYLDGHLPDLAPMAAEALKCPGMENSIRL</sequence>
<gene>
    <name evidence="1" type="ORF">PFICI_05945</name>
</gene>
<dbReference type="RefSeq" id="XP_007832717.1">
    <property type="nucleotide sequence ID" value="XM_007834526.1"/>
</dbReference>
<reference evidence="2" key="1">
    <citation type="journal article" date="2015" name="BMC Genomics">
        <title>Genomic and transcriptomic analysis of the endophytic fungus Pestalotiopsis fici reveals its lifestyle and high potential for synthesis of natural products.</title>
        <authorList>
            <person name="Wang X."/>
            <person name="Zhang X."/>
            <person name="Liu L."/>
            <person name="Xiang M."/>
            <person name="Wang W."/>
            <person name="Sun X."/>
            <person name="Che Y."/>
            <person name="Guo L."/>
            <person name="Liu G."/>
            <person name="Guo L."/>
            <person name="Wang C."/>
            <person name="Yin W.B."/>
            <person name="Stadler M."/>
            <person name="Zhang X."/>
            <person name="Liu X."/>
        </authorList>
    </citation>
    <scope>NUCLEOTIDE SEQUENCE [LARGE SCALE GENOMIC DNA]</scope>
    <source>
        <strain evidence="2">W106-1 / CGMCC3.15140</strain>
    </source>
</reference>
<dbReference type="AlphaFoldDB" id="W3XDH3"/>
<proteinExistence type="predicted"/>
<dbReference type="Gene3D" id="3.40.50.150">
    <property type="entry name" value="Vaccinia Virus protein VP39"/>
    <property type="match status" value="1"/>
</dbReference>
<protein>
    <submittedName>
        <fullName evidence="1">Uncharacterized protein</fullName>
    </submittedName>
</protein>
<dbReference type="SUPFAM" id="SSF53335">
    <property type="entry name" value="S-adenosyl-L-methionine-dependent methyltransferases"/>
    <property type="match status" value="1"/>
</dbReference>
<evidence type="ECO:0000313" key="1">
    <source>
        <dbReference type="EMBL" id="ETS84069.1"/>
    </source>
</evidence>